<evidence type="ECO:0000259" key="1">
    <source>
        <dbReference type="PROSITE" id="PS51462"/>
    </source>
</evidence>
<evidence type="ECO:0000313" key="3">
    <source>
        <dbReference type="Proteomes" id="UP000027195"/>
    </source>
</evidence>
<dbReference type="HOGENOM" id="CLU_040940_2_2_1"/>
<dbReference type="PANTHER" id="PTHR12992:SF45">
    <property type="entry name" value="NUDIX HYDROLASE DOMAIN-CONTAINING PROTEIN"/>
    <property type="match status" value="1"/>
</dbReference>
<dbReference type="SUPFAM" id="SSF55811">
    <property type="entry name" value="Nudix"/>
    <property type="match status" value="1"/>
</dbReference>
<gene>
    <name evidence="2" type="ORF">BOTBODRAFT_132459</name>
</gene>
<dbReference type="GO" id="GO:0010945">
    <property type="term" value="F:coenzyme A diphosphatase activity"/>
    <property type="evidence" value="ECO:0007669"/>
    <property type="project" value="InterPro"/>
</dbReference>
<evidence type="ECO:0000313" key="2">
    <source>
        <dbReference type="EMBL" id="KDQ14274.1"/>
    </source>
</evidence>
<feature type="domain" description="Nudix hydrolase" evidence="1">
    <location>
        <begin position="69"/>
        <end position="206"/>
    </location>
</feature>
<protein>
    <recommendedName>
        <fullName evidence="1">Nudix hydrolase domain-containing protein</fullName>
    </recommendedName>
</protein>
<reference evidence="3" key="1">
    <citation type="journal article" date="2014" name="Proc. Natl. Acad. Sci. U.S.A.">
        <title>Extensive sampling of basidiomycete genomes demonstrates inadequacy of the white-rot/brown-rot paradigm for wood decay fungi.</title>
        <authorList>
            <person name="Riley R."/>
            <person name="Salamov A.A."/>
            <person name="Brown D.W."/>
            <person name="Nagy L.G."/>
            <person name="Floudas D."/>
            <person name="Held B.W."/>
            <person name="Levasseur A."/>
            <person name="Lombard V."/>
            <person name="Morin E."/>
            <person name="Otillar R."/>
            <person name="Lindquist E.A."/>
            <person name="Sun H."/>
            <person name="LaButti K.M."/>
            <person name="Schmutz J."/>
            <person name="Jabbour D."/>
            <person name="Luo H."/>
            <person name="Baker S.E."/>
            <person name="Pisabarro A.G."/>
            <person name="Walton J.D."/>
            <person name="Blanchette R.A."/>
            <person name="Henrissat B."/>
            <person name="Martin F."/>
            <person name="Cullen D."/>
            <person name="Hibbett D.S."/>
            <person name="Grigoriev I.V."/>
        </authorList>
    </citation>
    <scope>NUCLEOTIDE SEQUENCE [LARGE SCALE GENOMIC DNA]</scope>
    <source>
        <strain evidence="3">FD-172 SS1</strain>
    </source>
</reference>
<dbReference type="PANTHER" id="PTHR12992">
    <property type="entry name" value="NUDIX HYDROLASE"/>
    <property type="match status" value="1"/>
</dbReference>
<dbReference type="EMBL" id="KL198038">
    <property type="protein sequence ID" value="KDQ14274.1"/>
    <property type="molecule type" value="Genomic_DNA"/>
</dbReference>
<dbReference type="Pfam" id="PF00293">
    <property type="entry name" value="NUDIX"/>
    <property type="match status" value="1"/>
</dbReference>
<dbReference type="InParanoid" id="A0A067MFE7"/>
<dbReference type="InterPro" id="IPR000086">
    <property type="entry name" value="NUDIX_hydrolase_dom"/>
</dbReference>
<dbReference type="CDD" id="cd03426">
    <property type="entry name" value="NUDIX_CoAse_Nudt7"/>
    <property type="match status" value="1"/>
</dbReference>
<organism evidence="2 3">
    <name type="scientific">Botryobasidium botryosum (strain FD-172 SS1)</name>
    <dbReference type="NCBI Taxonomy" id="930990"/>
    <lineage>
        <taxon>Eukaryota</taxon>
        <taxon>Fungi</taxon>
        <taxon>Dikarya</taxon>
        <taxon>Basidiomycota</taxon>
        <taxon>Agaricomycotina</taxon>
        <taxon>Agaricomycetes</taxon>
        <taxon>Cantharellales</taxon>
        <taxon>Botryobasidiaceae</taxon>
        <taxon>Botryobasidium</taxon>
    </lineage>
</organism>
<dbReference type="OrthoDB" id="10260614at2759"/>
<sequence length="303" mass="33539">MTVTMPHIDINPELDLSVFPSSIQPYIERLRACAHSRYTTNAIPISDSDPIEVLIDSSPSSTLDDIPKARHAAVLALLYERDGRLRILLTTRSKMMRKHPGQTALPGGKCEPSDAGPIHTAFREANEEVGMPLDSPHIHTLCFLPPFVSLYKLVVTPVVAILTDLSVLQALKPDPEEVDDIFDHPLEALLDPTTARSDALSPIGSEEWPYEEELYCTSEAQWLRGSAYRMHRFRSTSTPVKGLTADILILLAQIVFNRKPSYDRYAPGQVDYATALAWVAEDFAGEAKGLRPEPVVLSRNLSG</sequence>
<dbReference type="PROSITE" id="PS51462">
    <property type="entry name" value="NUDIX"/>
    <property type="match status" value="1"/>
</dbReference>
<dbReference type="InterPro" id="IPR015797">
    <property type="entry name" value="NUDIX_hydrolase-like_dom_sf"/>
</dbReference>
<name>A0A067MFE7_BOTB1</name>
<dbReference type="STRING" id="930990.A0A067MFE7"/>
<dbReference type="GO" id="GO:0015938">
    <property type="term" value="P:coenzyme A catabolic process"/>
    <property type="evidence" value="ECO:0007669"/>
    <property type="project" value="TreeGrafter"/>
</dbReference>
<dbReference type="InterPro" id="IPR045121">
    <property type="entry name" value="CoAse"/>
</dbReference>
<keyword evidence="3" id="KW-1185">Reference proteome</keyword>
<proteinExistence type="predicted"/>
<dbReference type="Gene3D" id="3.90.79.10">
    <property type="entry name" value="Nucleoside Triphosphate Pyrophosphohydrolase"/>
    <property type="match status" value="1"/>
</dbReference>
<dbReference type="AlphaFoldDB" id="A0A067MFE7"/>
<accession>A0A067MFE7</accession>
<dbReference type="Proteomes" id="UP000027195">
    <property type="component" value="Unassembled WGS sequence"/>
</dbReference>